<sequence>MKDDIKSALEAEREKEQGNAFFSQGDYELAIFHYTRSINYRPKCSILYTNRSLAYFKIGSFQESLEDALKAKELDRDNLKSYYRICEAYSALKDEENYRKYERLYREKRSSQGAQTKRGEETTARKGTDGDFPTSGSPLGKGTTQGMTQKRSIKQSDELMHLGETDHTNRFVFMNQPEINDGMSNFAFEKKSYRNNFLIEEVYDFDVNRRGKGPTNGAPHGGAYGGAPKRKEGNTSHSAARADGDSQKKPPVSQADLLDDVELFLNNLADICMHPLPFISVPIERETKKGKAGSYHNANVKTLKGKADELFAERKFEAALELYNEVIREHDSERGIYYCTALSNRSACHVEMKKIRSALCDVSNTLSILFSFFQAHREDIKRASSAASPSSGAHEEAAAFLPTDLELYKDPKGIYSQAHKLVIKLLFRYVKHSHQYRKNGFRVPSLLQVDTLRRMKGIGYVNAEELERVRNAVYAQL</sequence>
<dbReference type="VEuPathDB" id="PlasmoDB:PVX_002860"/>
<dbReference type="InterPro" id="IPR011990">
    <property type="entry name" value="TPR-like_helical_dom_sf"/>
</dbReference>
<evidence type="ECO:0000313" key="6">
    <source>
        <dbReference type="Proteomes" id="UP000196402"/>
    </source>
</evidence>
<dbReference type="PROSITE" id="PS50005">
    <property type="entry name" value="TPR"/>
    <property type="match status" value="1"/>
</dbReference>
<evidence type="ECO:0000256" key="2">
    <source>
        <dbReference type="ARBA" id="ARBA00022803"/>
    </source>
</evidence>
<dbReference type="PANTHER" id="PTHR22904">
    <property type="entry name" value="TPR REPEAT CONTAINING PROTEIN"/>
    <property type="match status" value="1"/>
</dbReference>
<feature type="region of interest" description="Disordered" evidence="4">
    <location>
        <begin position="106"/>
        <end position="151"/>
    </location>
</feature>
<feature type="compositionally biased region" description="Basic and acidic residues" evidence="4">
    <location>
        <begin position="117"/>
        <end position="129"/>
    </location>
</feature>
<feature type="region of interest" description="Disordered" evidence="4">
    <location>
        <begin position="210"/>
        <end position="253"/>
    </location>
</feature>
<feature type="compositionally biased region" description="Basic and acidic residues" evidence="4">
    <location>
        <begin position="229"/>
        <end position="248"/>
    </location>
</feature>
<evidence type="ECO:0000313" key="5">
    <source>
        <dbReference type="EMBL" id="SCO65619.1"/>
    </source>
</evidence>
<organism evidence="5 6">
    <name type="scientific">Plasmodium vivax</name>
    <name type="common">malaria parasite P. vivax</name>
    <dbReference type="NCBI Taxonomy" id="5855"/>
    <lineage>
        <taxon>Eukaryota</taxon>
        <taxon>Sar</taxon>
        <taxon>Alveolata</taxon>
        <taxon>Apicomplexa</taxon>
        <taxon>Aconoidasida</taxon>
        <taxon>Haemosporida</taxon>
        <taxon>Plasmodiidae</taxon>
        <taxon>Plasmodium</taxon>
        <taxon>Plasmodium (Plasmodium)</taxon>
    </lineage>
</organism>
<dbReference type="InterPro" id="IPR019734">
    <property type="entry name" value="TPR_rpt"/>
</dbReference>
<dbReference type="eggNOG" id="KOG0548">
    <property type="taxonomic scope" value="Eukaryota"/>
</dbReference>
<dbReference type="AlphaFoldDB" id="A0A1G4GSS3"/>
<protein>
    <submittedName>
        <fullName evidence="5">Uncharacterized protein</fullName>
    </submittedName>
</protein>
<dbReference type="SUPFAM" id="SSF48452">
    <property type="entry name" value="TPR-like"/>
    <property type="match status" value="2"/>
</dbReference>
<name>A0A1G4GSS3_PLAVI</name>
<dbReference type="VEuPathDB" id="PlasmoDB:PVPAM_040022100"/>
<dbReference type="SMART" id="SM00028">
    <property type="entry name" value="TPR"/>
    <property type="match status" value="3"/>
</dbReference>
<gene>
    <name evidence="5" type="ORF">PVT01_040013800</name>
</gene>
<dbReference type="Pfam" id="PF13181">
    <property type="entry name" value="TPR_8"/>
    <property type="match status" value="2"/>
</dbReference>
<dbReference type="Gene3D" id="1.25.40.10">
    <property type="entry name" value="Tetratricopeptide repeat domain"/>
    <property type="match status" value="2"/>
</dbReference>
<evidence type="ECO:0000256" key="1">
    <source>
        <dbReference type="ARBA" id="ARBA00022737"/>
    </source>
</evidence>
<proteinExistence type="predicted"/>
<dbReference type="GO" id="GO:0051879">
    <property type="term" value="F:Hsp90 protein binding"/>
    <property type="evidence" value="ECO:0007669"/>
    <property type="project" value="TreeGrafter"/>
</dbReference>
<evidence type="ECO:0000256" key="4">
    <source>
        <dbReference type="SAM" id="MobiDB-lite"/>
    </source>
</evidence>
<reference evidence="5 6" key="1">
    <citation type="submission" date="2016-07" db="EMBL/GenBank/DDBJ databases">
        <authorList>
            <consortium name="Pathogen Informatics"/>
        </authorList>
    </citation>
    <scope>NUCLEOTIDE SEQUENCE [LARGE SCALE GENOMIC DNA]</scope>
</reference>
<keyword evidence="2 3" id="KW-0802">TPR repeat</keyword>
<evidence type="ECO:0000256" key="3">
    <source>
        <dbReference type="PROSITE-ProRule" id="PRU00339"/>
    </source>
</evidence>
<feature type="repeat" description="TPR" evidence="3">
    <location>
        <begin position="11"/>
        <end position="44"/>
    </location>
</feature>
<dbReference type="PANTHER" id="PTHR22904:SF523">
    <property type="entry name" value="STRESS-INDUCED-PHOSPHOPROTEIN 1"/>
    <property type="match status" value="1"/>
</dbReference>
<accession>A0A1G4GSS3</accession>
<dbReference type="Proteomes" id="UP000196402">
    <property type="component" value="Chromosome 4"/>
</dbReference>
<dbReference type="VEuPathDB" id="PlasmoDB:PVP01_0411400"/>
<dbReference type="EMBL" id="LT615242">
    <property type="protein sequence ID" value="SCO65619.1"/>
    <property type="molecule type" value="Genomic_DNA"/>
</dbReference>
<keyword evidence="1" id="KW-0677">Repeat</keyword>
<feature type="compositionally biased region" description="Polar residues" evidence="4">
    <location>
        <begin position="134"/>
        <end position="150"/>
    </location>
</feature>
<dbReference type="VEuPathDB" id="PlasmoDB:PVW1_040017600"/>